<evidence type="ECO:0000256" key="1">
    <source>
        <dbReference type="SAM" id="MobiDB-lite"/>
    </source>
</evidence>
<protein>
    <recommendedName>
        <fullName evidence="4">Phospholipase B-like</fullName>
    </recommendedName>
</protein>
<feature type="non-terminal residue" evidence="2">
    <location>
        <position position="1"/>
    </location>
</feature>
<reference evidence="2" key="1">
    <citation type="submission" date="2023-10" db="EMBL/GenBank/DDBJ databases">
        <authorList>
            <person name="Chen Y."/>
            <person name="Shah S."/>
            <person name="Dougan E. K."/>
            <person name="Thang M."/>
            <person name="Chan C."/>
        </authorList>
    </citation>
    <scope>NUCLEOTIDE SEQUENCE [LARGE SCALE GENOMIC DNA]</scope>
</reference>
<accession>A0ABN9UFU1</accession>
<gene>
    <name evidence="2" type="ORF">PCOR1329_LOCUS47679</name>
</gene>
<proteinExistence type="predicted"/>
<name>A0ABN9UFU1_9DINO</name>
<sequence>ETKAEVPDDSVGEAPWKKLQLLLASPSHGAAAVPQPIRWGAPEAVKQGSWGVGGGAAVAPSTMEWNAQGGCHAGAWEALRYGAAPTPQAPAWSAEPSGWMGCQLAAASWAVQPGNAQQALLGSGLQLWGPGQALAGATVPPGFGSASEGAQQGVLRAVEADVVDPLFPEHRRLHEHGSSGAGREQSRQGEEKRYDRFLRLMPDGSLPSDRTILYWASTVPAGNPLLRRGAEWHYLPKEKGKGTQSTKNKKNILSKMLTWTAPYNNGVPPAGQTDEPLPPLPPAAWTPP</sequence>
<keyword evidence="3" id="KW-1185">Reference proteome</keyword>
<comment type="caution">
    <text evidence="2">The sequence shown here is derived from an EMBL/GenBank/DDBJ whole genome shotgun (WGS) entry which is preliminary data.</text>
</comment>
<feature type="region of interest" description="Disordered" evidence="1">
    <location>
        <begin position="171"/>
        <end position="191"/>
    </location>
</feature>
<evidence type="ECO:0008006" key="4">
    <source>
        <dbReference type="Google" id="ProtNLM"/>
    </source>
</evidence>
<feature type="region of interest" description="Disordered" evidence="1">
    <location>
        <begin position="261"/>
        <end position="288"/>
    </location>
</feature>
<organism evidence="2 3">
    <name type="scientific">Prorocentrum cordatum</name>
    <dbReference type="NCBI Taxonomy" id="2364126"/>
    <lineage>
        <taxon>Eukaryota</taxon>
        <taxon>Sar</taxon>
        <taxon>Alveolata</taxon>
        <taxon>Dinophyceae</taxon>
        <taxon>Prorocentrales</taxon>
        <taxon>Prorocentraceae</taxon>
        <taxon>Prorocentrum</taxon>
    </lineage>
</organism>
<dbReference type="EMBL" id="CAUYUJ010015745">
    <property type="protein sequence ID" value="CAK0857601.1"/>
    <property type="molecule type" value="Genomic_DNA"/>
</dbReference>
<evidence type="ECO:0000313" key="3">
    <source>
        <dbReference type="Proteomes" id="UP001189429"/>
    </source>
</evidence>
<evidence type="ECO:0000313" key="2">
    <source>
        <dbReference type="EMBL" id="CAK0857601.1"/>
    </source>
</evidence>
<feature type="compositionally biased region" description="Pro residues" evidence="1">
    <location>
        <begin position="276"/>
        <end position="288"/>
    </location>
</feature>
<dbReference type="Proteomes" id="UP001189429">
    <property type="component" value="Unassembled WGS sequence"/>
</dbReference>